<organism evidence="2 3">
    <name type="scientific">Alcanivorax xiamenensis</name>
    <dbReference type="NCBI Taxonomy" id="1177156"/>
    <lineage>
        <taxon>Bacteria</taxon>
        <taxon>Pseudomonadati</taxon>
        <taxon>Pseudomonadota</taxon>
        <taxon>Gammaproteobacteria</taxon>
        <taxon>Oceanospirillales</taxon>
        <taxon>Alcanivoracaceae</taxon>
        <taxon>Alcanivorax</taxon>
    </lineage>
</organism>
<dbReference type="InterPro" id="IPR029058">
    <property type="entry name" value="AB_hydrolase_fold"/>
</dbReference>
<dbReference type="SUPFAM" id="SSF53474">
    <property type="entry name" value="alpha/beta-Hydrolases"/>
    <property type="match status" value="1"/>
</dbReference>
<dbReference type="Proteomes" id="UP000771797">
    <property type="component" value="Unassembled WGS sequence"/>
</dbReference>
<dbReference type="PANTHER" id="PTHR43798">
    <property type="entry name" value="MONOACYLGLYCEROL LIPASE"/>
    <property type="match status" value="1"/>
</dbReference>
<feature type="domain" description="AB hydrolase-1" evidence="1">
    <location>
        <begin position="30"/>
        <end position="254"/>
    </location>
</feature>
<dbReference type="RefSeq" id="WP_159660080.1">
    <property type="nucleotide sequence ID" value="NZ_AQPF01000004.1"/>
</dbReference>
<dbReference type="InterPro" id="IPR000073">
    <property type="entry name" value="AB_hydrolase_1"/>
</dbReference>
<dbReference type="Gene3D" id="3.40.50.1820">
    <property type="entry name" value="alpha/beta hydrolase"/>
    <property type="match status" value="1"/>
</dbReference>
<sequence length="272" mass="30050">MSKLEYGERRTSMRLEHGVLSFLHAGQGIPVVLFHGLNGNAESWRYQLHDLAHGMEMWAWDAPGYGDSDIAGETLDDLAGVAIEFIKRISPGPVNLLGHSMGGLVAMRVAMLEPDRVRRLVLSCTHPGHGLSAAAATDERYQRRLRELQELPGPVYGERRARGMLPADTDPAVFQKVARIAARSRPEGMSRAALAIQRASLQAELDRIRAPSLVITGDQDRVAPLSKAEPLLNGIADVRHLALEGLGHAPYMEDRRRYNAALIDFLLRRDTE</sequence>
<protein>
    <submittedName>
        <fullName evidence="2">Alpha/beta hydrolase fold protein</fullName>
    </submittedName>
</protein>
<evidence type="ECO:0000313" key="3">
    <source>
        <dbReference type="Proteomes" id="UP000771797"/>
    </source>
</evidence>
<evidence type="ECO:0000259" key="1">
    <source>
        <dbReference type="Pfam" id="PF00561"/>
    </source>
</evidence>
<keyword evidence="3" id="KW-1185">Reference proteome</keyword>
<evidence type="ECO:0000313" key="2">
    <source>
        <dbReference type="EMBL" id="KAF0807384.1"/>
    </source>
</evidence>
<keyword evidence="2" id="KW-0378">Hydrolase</keyword>
<dbReference type="PRINTS" id="PR00412">
    <property type="entry name" value="EPOXHYDRLASE"/>
</dbReference>
<dbReference type="Pfam" id="PF00561">
    <property type="entry name" value="Abhydrolase_1"/>
    <property type="match status" value="1"/>
</dbReference>
<comment type="caution">
    <text evidence="2">The sequence shown here is derived from an EMBL/GenBank/DDBJ whole genome shotgun (WGS) entry which is preliminary data.</text>
</comment>
<dbReference type="EMBL" id="AQPF01000004">
    <property type="protein sequence ID" value="KAF0807384.1"/>
    <property type="molecule type" value="Genomic_DNA"/>
</dbReference>
<dbReference type="PANTHER" id="PTHR43798:SF5">
    <property type="entry name" value="MONOACYLGLYCEROL LIPASE ABHD6"/>
    <property type="match status" value="1"/>
</dbReference>
<reference evidence="2 3" key="1">
    <citation type="submission" date="2012-09" db="EMBL/GenBank/DDBJ databases">
        <title>Genome Sequence of alkane-degrading Bacterium Alcanivorax sp. 6-D-6.</title>
        <authorList>
            <person name="Lai Q."/>
            <person name="Shao Z."/>
        </authorList>
    </citation>
    <scope>NUCLEOTIDE SEQUENCE [LARGE SCALE GENOMIC DNA]</scope>
    <source>
        <strain evidence="2 3">6-D-6</strain>
    </source>
</reference>
<gene>
    <name evidence="2" type="ORF">A6D6_00936</name>
</gene>
<dbReference type="PRINTS" id="PR00111">
    <property type="entry name" value="ABHYDROLASE"/>
</dbReference>
<dbReference type="InterPro" id="IPR050266">
    <property type="entry name" value="AB_hydrolase_sf"/>
</dbReference>
<dbReference type="GO" id="GO:0016787">
    <property type="term" value="F:hydrolase activity"/>
    <property type="evidence" value="ECO:0007669"/>
    <property type="project" value="UniProtKB-KW"/>
</dbReference>
<proteinExistence type="predicted"/>
<name>A0ABQ6YBN5_9GAMM</name>
<dbReference type="InterPro" id="IPR000639">
    <property type="entry name" value="Epox_hydrolase-like"/>
</dbReference>
<accession>A0ABQ6YBN5</accession>